<organism evidence="1 2">
    <name type="scientific">Oikopleura dioica</name>
    <name type="common">Tunicate</name>
    <dbReference type="NCBI Taxonomy" id="34765"/>
    <lineage>
        <taxon>Eukaryota</taxon>
        <taxon>Metazoa</taxon>
        <taxon>Chordata</taxon>
        <taxon>Tunicata</taxon>
        <taxon>Appendicularia</taxon>
        <taxon>Copelata</taxon>
        <taxon>Oikopleuridae</taxon>
        <taxon>Oikopleura</taxon>
    </lineage>
</organism>
<dbReference type="PANTHER" id="PTHR12894">
    <property type="entry name" value="CNH DOMAIN CONTAINING"/>
    <property type="match status" value="1"/>
</dbReference>
<dbReference type="Proteomes" id="UP001158576">
    <property type="component" value="Chromosome 2"/>
</dbReference>
<name>A0ABN7T2C6_OIKDI</name>
<proteinExistence type="predicted"/>
<gene>
    <name evidence="1" type="ORF">OKIOD_LOCUS14981</name>
</gene>
<reference evidence="1 2" key="1">
    <citation type="submission" date="2021-04" db="EMBL/GenBank/DDBJ databases">
        <authorList>
            <person name="Bliznina A."/>
        </authorList>
    </citation>
    <scope>NUCLEOTIDE SEQUENCE [LARGE SCALE GENOMIC DNA]</scope>
</reference>
<evidence type="ECO:0000313" key="2">
    <source>
        <dbReference type="Proteomes" id="UP001158576"/>
    </source>
</evidence>
<evidence type="ECO:0000313" key="1">
    <source>
        <dbReference type="EMBL" id="CAG5111948.1"/>
    </source>
</evidence>
<sequence length="511" mass="58201">MAEILKARETSPAMSEDDINLWTKKILTSAGFVSISMGRFDEAKTFFGQCGINFEEISRTLMKYGKIPSSHLQIKDAEPIEEKFSKRVASENAVKYFMLNSIDTFTKTSSSLICDVYLEMLINQKDTKVLSRAIDEIFFSGISISWDFLLSLFQDGDQDLVFPLAKILWFSGDHEKSLKRLLQIISEDTKENSLSHEIEDFINFILSQTNDPSVLETFISFLDEIIVVSPELAFRVIKATDVSDQVVMKKITKSRALKIRYLEHLVEQSTTKKFVYEELLKEYYKGTEKDFKKFLHLTENPETWKFVRAKKLMELDFGTSVHGLLAKCSVFGEVGERKLTFQPLINGGYFEELEEFTFRRGPDALTELAEYLLENDFPQTVDFLGKFGKYIDGKAILNLLPADAPISKYSKIMRAISAASSHRSKIIQTQNALLTETLLTVMEDIKDKNIMLERSEENWRNNQCKVSGKRIQDDFYLYPKGYVCLPSAAASPFVCPLSGTLLSSLTAAEKS</sequence>
<keyword evidence="2" id="KW-1185">Reference proteome</keyword>
<protein>
    <submittedName>
        <fullName evidence="1">Oidioi.mRNA.OKI2018_I69.chr2.g6216.t1.cds</fullName>
    </submittedName>
</protein>
<dbReference type="PANTHER" id="PTHR12894:SF27">
    <property type="entry name" value="TRANSFORMING GROWTH FACTOR-BETA RECEPTOR-ASSOCIATED PROTEIN 1"/>
    <property type="match status" value="1"/>
</dbReference>
<dbReference type="EMBL" id="OU015567">
    <property type="protein sequence ID" value="CAG5111948.1"/>
    <property type="molecule type" value="Genomic_DNA"/>
</dbReference>
<accession>A0ABN7T2C6</accession>
<dbReference type="InterPro" id="IPR032914">
    <property type="entry name" value="Vam6/VPS39/TRAP1"/>
</dbReference>